<sequence length="350" mass="37790">MASAETIVVIGAGVIGLSTALLIQEQSGSTQSVLLVARDFPSDTSINYASPWAGAHYRPVPGSSPQALREASQALRTFNYLKQVAAGEPAAGIKFLQGIEHLETPPPEYLDAQSVSNVYHFEDFRSLKDDEVPAGVKWGAEYGTYVINSPVYCAYMLRRFILKGGRTQQYTLVNSKEAFALANNVKTVVNCSGTGFGDPKSFIIRGQTCLVRNPVSATITRQNADGAWSFCIPRPLEGGTVIGGTKQPHDWDPNPSPEIRAQLLANASKWFPFTPESGGQFDVIRDIVGRRPAREGGMRLEVEQVEDGKSIVHAYGAGGRGFELSRGVAEDVTALMLESGLLRVQAKATL</sequence>
<dbReference type="PANTHER" id="PTHR11530:SF26">
    <property type="entry name" value="FAD DEPENDENT OXIDOREDUCTASE SUPERFAMILY (AFU_ORTHOLOGUE AFUA_5G13940)"/>
    <property type="match status" value="1"/>
</dbReference>
<dbReference type="AlphaFoldDB" id="A0AAD6BWE4"/>
<evidence type="ECO:0000256" key="1">
    <source>
        <dbReference type="ARBA" id="ARBA00001974"/>
    </source>
</evidence>
<dbReference type="Pfam" id="PF01266">
    <property type="entry name" value="DAO"/>
    <property type="match status" value="1"/>
</dbReference>
<dbReference type="PANTHER" id="PTHR11530">
    <property type="entry name" value="D-AMINO ACID OXIDASE"/>
    <property type="match status" value="1"/>
</dbReference>
<dbReference type="GO" id="GO:0003884">
    <property type="term" value="F:D-amino-acid oxidase activity"/>
    <property type="evidence" value="ECO:0007669"/>
    <property type="project" value="InterPro"/>
</dbReference>
<evidence type="ECO:0000256" key="3">
    <source>
        <dbReference type="ARBA" id="ARBA00022630"/>
    </source>
</evidence>
<dbReference type="GO" id="GO:0005737">
    <property type="term" value="C:cytoplasm"/>
    <property type="evidence" value="ECO:0007669"/>
    <property type="project" value="TreeGrafter"/>
</dbReference>
<dbReference type="EMBL" id="JAPVEA010000009">
    <property type="protein sequence ID" value="KAJ5433271.1"/>
    <property type="molecule type" value="Genomic_DNA"/>
</dbReference>
<keyword evidence="3" id="KW-0285">Flavoprotein</keyword>
<dbReference type="SUPFAM" id="SSF54373">
    <property type="entry name" value="FAD-linked reductases, C-terminal domain"/>
    <property type="match status" value="1"/>
</dbReference>
<protein>
    <recommendedName>
        <fullName evidence="7">FAD dependent oxidoreductase domain-containing protein</fullName>
    </recommendedName>
</protein>
<feature type="binding site" evidence="6">
    <location>
        <position position="319"/>
    </location>
    <ligand>
        <name>D-dopa</name>
        <dbReference type="ChEBI" id="CHEBI:149689"/>
    </ligand>
</feature>
<reference evidence="8" key="2">
    <citation type="journal article" date="2023" name="IMA Fungus">
        <title>Comparative genomic study of the Penicillium genus elucidates a diverse pangenome and 15 lateral gene transfer events.</title>
        <authorList>
            <person name="Petersen C."/>
            <person name="Sorensen T."/>
            <person name="Nielsen M.R."/>
            <person name="Sondergaard T.E."/>
            <person name="Sorensen J.L."/>
            <person name="Fitzpatrick D.A."/>
            <person name="Frisvad J.C."/>
            <person name="Nielsen K.L."/>
        </authorList>
    </citation>
    <scope>NUCLEOTIDE SEQUENCE</scope>
    <source>
        <strain evidence="8">IBT 16125</strain>
    </source>
</reference>
<name>A0AAD6BWE4_9EURO</name>
<accession>A0AAD6BWE4</accession>
<evidence type="ECO:0000256" key="4">
    <source>
        <dbReference type="ARBA" id="ARBA00022827"/>
    </source>
</evidence>
<gene>
    <name evidence="8" type="ORF">N7458_012427</name>
</gene>
<feature type="domain" description="FAD dependent oxidoreductase" evidence="7">
    <location>
        <begin position="7"/>
        <end position="334"/>
    </location>
</feature>
<evidence type="ECO:0000256" key="2">
    <source>
        <dbReference type="ARBA" id="ARBA00006730"/>
    </source>
</evidence>
<evidence type="ECO:0000256" key="5">
    <source>
        <dbReference type="ARBA" id="ARBA00023002"/>
    </source>
</evidence>
<feature type="binding site" evidence="6">
    <location>
        <position position="173"/>
    </location>
    <ligand>
        <name>FAD</name>
        <dbReference type="ChEBI" id="CHEBI:57692"/>
    </ligand>
</feature>
<dbReference type="Gene3D" id="3.30.9.10">
    <property type="entry name" value="D-Amino Acid Oxidase, subunit A, domain 2"/>
    <property type="match status" value="1"/>
</dbReference>
<comment type="similarity">
    <text evidence="2">Belongs to the DAMOX/DASOX family.</text>
</comment>
<dbReference type="Proteomes" id="UP001213681">
    <property type="component" value="Unassembled WGS sequence"/>
</dbReference>
<dbReference type="InterPro" id="IPR023209">
    <property type="entry name" value="DAO"/>
</dbReference>
<dbReference type="PROSITE" id="PS00677">
    <property type="entry name" value="DAO"/>
    <property type="match status" value="1"/>
</dbReference>
<evidence type="ECO:0000256" key="6">
    <source>
        <dbReference type="PIRSR" id="PIRSR000189-1"/>
    </source>
</evidence>
<dbReference type="PIRSF" id="PIRSF000189">
    <property type="entry name" value="D-aa_oxidase"/>
    <property type="match status" value="1"/>
</dbReference>
<feature type="binding site" evidence="6">
    <location>
        <position position="291"/>
    </location>
    <ligand>
        <name>D-dopa</name>
        <dbReference type="ChEBI" id="CHEBI:149689"/>
    </ligand>
</feature>
<evidence type="ECO:0000313" key="8">
    <source>
        <dbReference type="EMBL" id="KAJ5433271.1"/>
    </source>
</evidence>
<proteinExistence type="inferred from homology"/>
<comment type="cofactor">
    <cofactor evidence="1 6">
        <name>FAD</name>
        <dbReference type="ChEBI" id="CHEBI:57692"/>
    </cofactor>
</comment>
<keyword evidence="9" id="KW-1185">Reference proteome</keyword>
<dbReference type="InterPro" id="IPR006181">
    <property type="entry name" value="D-amino_acid_oxidase_CS"/>
</dbReference>
<evidence type="ECO:0000313" key="9">
    <source>
        <dbReference type="Proteomes" id="UP001213681"/>
    </source>
</evidence>
<dbReference type="GeneID" id="81606052"/>
<comment type="caution">
    <text evidence="8">The sequence shown here is derived from an EMBL/GenBank/DDBJ whole genome shotgun (WGS) entry which is preliminary data.</text>
</comment>
<evidence type="ECO:0000259" key="7">
    <source>
        <dbReference type="Pfam" id="PF01266"/>
    </source>
</evidence>
<dbReference type="SUPFAM" id="SSF51971">
    <property type="entry name" value="Nucleotide-binding domain"/>
    <property type="match status" value="1"/>
</dbReference>
<keyword evidence="5" id="KW-0560">Oxidoreductase</keyword>
<dbReference type="Gene3D" id="3.40.50.720">
    <property type="entry name" value="NAD(P)-binding Rossmann-like Domain"/>
    <property type="match status" value="1"/>
</dbReference>
<keyword evidence="4 6" id="KW-0274">FAD</keyword>
<dbReference type="GO" id="GO:0071949">
    <property type="term" value="F:FAD binding"/>
    <property type="evidence" value="ECO:0007669"/>
    <property type="project" value="InterPro"/>
</dbReference>
<dbReference type="RefSeq" id="XP_056760563.1">
    <property type="nucleotide sequence ID" value="XM_056915809.1"/>
</dbReference>
<dbReference type="GO" id="GO:0019478">
    <property type="term" value="P:D-amino acid catabolic process"/>
    <property type="evidence" value="ECO:0007669"/>
    <property type="project" value="TreeGrafter"/>
</dbReference>
<reference evidence="8" key="1">
    <citation type="submission" date="2022-12" db="EMBL/GenBank/DDBJ databases">
        <authorList>
            <person name="Petersen C."/>
        </authorList>
    </citation>
    <scope>NUCLEOTIDE SEQUENCE</scope>
    <source>
        <strain evidence="8">IBT 16125</strain>
    </source>
</reference>
<organism evidence="8 9">
    <name type="scientific">Penicillium daleae</name>
    <dbReference type="NCBI Taxonomy" id="63821"/>
    <lineage>
        <taxon>Eukaryota</taxon>
        <taxon>Fungi</taxon>
        <taxon>Dikarya</taxon>
        <taxon>Ascomycota</taxon>
        <taxon>Pezizomycotina</taxon>
        <taxon>Eurotiomycetes</taxon>
        <taxon>Eurotiomycetidae</taxon>
        <taxon>Eurotiales</taxon>
        <taxon>Aspergillaceae</taxon>
        <taxon>Penicillium</taxon>
    </lineage>
</organism>
<dbReference type="InterPro" id="IPR006076">
    <property type="entry name" value="FAD-dep_OxRdtase"/>
</dbReference>